<dbReference type="STRING" id="1423804.FD14_GL002429"/>
<dbReference type="Pfam" id="PF07853">
    <property type="entry name" value="DUF1648"/>
    <property type="match status" value="1"/>
</dbReference>
<feature type="transmembrane region" description="Helical" evidence="1">
    <location>
        <begin position="81"/>
        <end position="102"/>
    </location>
</feature>
<sequence length="203" mass="22529">MLIISSIVILLPIIYGMMNYAQLPADMVTHWGVNNQPNGWMPKAWAVYGLPFLMLALQWFIVIILRISAKKTGGAPRLERLVQWLIPVLTVVLYITTIRANLGFGVDIRRIAVGLVGAIFVLMGNYLPTVPANGKTWGYHPTTNLKPELQARVNRRMGQAMVISGLLCLLSLFFSEIVSWLAVAIAIVSVIGVSIYGLRLSRR</sequence>
<feature type="transmembrane region" description="Helical" evidence="1">
    <location>
        <begin position="180"/>
        <end position="198"/>
    </location>
</feature>
<dbReference type="Proteomes" id="UP000051442">
    <property type="component" value="Unassembled WGS sequence"/>
</dbReference>
<keyword evidence="1" id="KW-0812">Transmembrane</keyword>
<accession>A0A0R2EPD2</accession>
<dbReference type="AlphaFoldDB" id="A0A0R2EPD2"/>
<dbReference type="GO" id="GO:0009636">
    <property type="term" value="P:response to toxic substance"/>
    <property type="evidence" value="ECO:0007669"/>
    <property type="project" value="TreeGrafter"/>
</dbReference>
<dbReference type="InterPro" id="IPR012867">
    <property type="entry name" value="DUF1648"/>
</dbReference>
<evidence type="ECO:0000259" key="2">
    <source>
        <dbReference type="Pfam" id="PF07853"/>
    </source>
</evidence>
<dbReference type="PANTHER" id="PTHR37810">
    <property type="entry name" value="IMMUNITY PROTEIN SDPI"/>
    <property type="match status" value="1"/>
</dbReference>
<dbReference type="PANTHER" id="PTHR37810:SF5">
    <property type="entry name" value="IMMUNITY PROTEIN SDPI"/>
    <property type="match status" value="1"/>
</dbReference>
<gene>
    <name evidence="3" type="ORF">FD14_GL002429</name>
</gene>
<proteinExistence type="predicted"/>
<evidence type="ECO:0000256" key="1">
    <source>
        <dbReference type="SAM" id="Phobius"/>
    </source>
</evidence>
<keyword evidence="4" id="KW-1185">Reference proteome</keyword>
<evidence type="ECO:0000313" key="4">
    <source>
        <dbReference type="Proteomes" id="UP000051442"/>
    </source>
</evidence>
<comment type="caution">
    <text evidence="3">The sequence shown here is derived from an EMBL/GenBank/DDBJ whole genome shotgun (WGS) entry which is preliminary data.</text>
</comment>
<name>A0A0R2EPD2_9LACO</name>
<keyword evidence="1" id="KW-1133">Transmembrane helix</keyword>
<feature type="transmembrane region" description="Helical" evidence="1">
    <location>
        <begin position="7"/>
        <end position="25"/>
    </location>
</feature>
<protein>
    <recommendedName>
        <fullName evidence="2">DUF1648 domain-containing protein</fullName>
    </recommendedName>
</protein>
<feature type="transmembrane region" description="Helical" evidence="1">
    <location>
        <begin position="157"/>
        <end position="174"/>
    </location>
</feature>
<feature type="domain" description="DUF1648" evidence="2">
    <location>
        <begin position="7"/>
        <end position="55"/>
    </location>
</feature>
<feature type="transmembrane region" description="Helical" evidence="1">
    <location>
        <begin position="108"/>
        <end position="127"/>
    </location>
</feature>
<organism evidence="3 4">
    <name type="scientific">Secundilactobacillus similis DSM 23365 = JCM 2765</name>
    <dbReference type="NCBI Taxonomy" id="1423804"/>
    <lineage>
        <taxon>Bacteria</taxon>
        <taxon>Bacillati</taxon>
        <taxon>Bacillota</taxon>
        <taxon>Bacilli</taxon>
        <taxon>Lactobacillales</taxon>
        <taxon>Lactobacillaceae</taxon>
        <taxon>Secundilactobacillus</taxon>
    </lineage>
</organism>
<feature type="transmembrane region" description="Helical" evidence="1">
    <location>
        <begin position="45"/>
        <end position="69"/>
    </location>
</feature>
<dbReference type="EMBL" id="AYZM01000167">
    <property type="protein sequence ID" value="KRN18040.1"/>
    <property type="molecule type" value="Genomic_DNA"/>
</dbReference>
<dbReference type="PATRIC" id="fig|1423804.4.peg.2627"/>
<keyword evidence="1" id="KW-0472">Membrane</keyword>
<reference evidence="3 4" key="1">
    <citation type="journal article" date="2015" name="Genome Announc.">
        <title>Expanding the biotechnology potential of lactobacilli through comparative genomics of 213 strains and associated genera.</title>
        <authorList>
            <person name="Sun Z."/>
            <person name="Harris H.M."/>
            <person name="McCann A."/>
            <person name="Guo C."/>
            <person name="Argimon S."/>
            <person name="Zhang W."/>
            <person name="Yang X."/>
            <person name="Jeffery I.B."/>
            <person name="Cooney J.C."/>
            <person name="Kagawa T.F."/>
            <person name="Liu W."/>
            <person name="Song Y."/>
            <person name="Salvetti E."/>
            <person name="Wrobel A."/>
            <person name="Rasinkangas P."/>
            <person name="Parkhill J."/>
            <person name="Rea M.C."/>
            <person name="O'Sullivan O."/>
            <person name="Ritari J."/>
            <person name="Douillard F.P."/>
            <person name="Paul Ross R."/>
            <person name="Yang R."/>
            <person name="Briner A.E."/>
            <person name="Felis G.E."/>
            <person name="de Vos W.M."/>
            <person name="Barrangou R."/>
            <person name="Klaenhammer T.R."/>
            <person name="Caufield P.W."/>
            <person name="Cui Y."/>
            <person name="Zhang H."/>
            <person name="O'Toole P.W."/>
        </authorList>
    </citation>
    <scope>NUCLEOTIDE SEQUENCE [LARGE SCALE GENOMIC DNA]</scope>
    <source>
        <strain evidence="3 4">DSM 23365</strain>
    </source>
</reference>
<evidence type="ECO:0000313" key="3">
    <source>
        <dbReference type="EMBL" id="KRN18040.1"/>
    </source>
</evidence>